<proteinExistence type="predicted"/>
<dbReference type="Proteomes" id="UP000008225">
    <property type="component" value="Chromosome 16"/>
</dbReference>
<evidence type="ECO:0000256" key="1">
    <source>
        <dbReference type="SAM" id="Phobius"/>
    </source>
</evidence>
<dbReference type="Ensembl" id="ENSCJAT00000129942.1">
    <property type="protein sequence ID" value="ENSCJAP00000090677.1"/>
    <property type="gene ID" value="ENSCJAG00000073133.1"/>
</dbReference>
<evidence type="ECO:0000313" key="2">
    <source>
        <dbReference type="Ensembl" id="ENSCJAP00000090677.1"/>
    </source>
</evidence>
<dbReference type="PANTHER" id="PTHR46254">
    <property type="entry name" value="PROTEIN GVQW1-RELATED"/>
    <property type="match status" value="1"/>
</dbReference>
<evidence type="ECO:0000313" key="3">
    <source>
        <dbReference type="Proteomes" id="UP000008225"/>
    </source>
</evidence>
<reference evidence="2" key="3">
    <citation type="submission" date="2025-09" db="UniProtKB">
        <authorList>
            <consortium name="Ensembl"/>
        </authorList>
    </citation>
    <scope>IDENTIFICATION</scope>
</reference>
<feature type="transmembrane region" description="Helical" evidence="1">
    <location>
        <begin position="62"/>
        <end position="83"/>
    </location>
</feature>
<keyword evidence="1" id="KW-0812">Transmembrane</keyword>
<reference evidence="2 3" key="1">
    <citation type="submission" date="2009-03" db="EMBL/GenBank/DDBJ databases">
        <authorList>
            <person name="Warren W."/>
            <person name="Ye L."/>
            <person name="Minx P."/>
            <person name="Worley K."/>
            <person name="Gibbs R."/>
            <person name="Wilson R.K."/>
        </authorList>
    </citation>
    <scope>NUCLEOTIDE SEQUENCE [LARGE SCALE GENOMIC DNA]</scope>
</reference>
<organism evidence="2 3">
    <name type="scientific">Callithrix jacchus</name>
    <name type="common">White-tufted-ear marmoset</name>
    <name type="synonym">Simia Jacchus</name>
    <dbReference type="NCBI Taxonomy" id="9483"/>
    <lineage>
        <taxon>Eukaryota</taxon>
        <taxon>Metazoa</taxon>
        <taxon>Chordata</taxon>
        <taxon>Craniata</taxon>
        <taxon>Vertebrata</taxon>
        <taxon>Euteleostomi</taxon>
        <taxon>Mammalia</taxon>
        <taxon>Eutheria</taxon>
        <taxon>Euarchontoglires</taxon>
        <taxon>Primates</taxon>
        <taxon>Haplorrhini</taxon>
        <taxon>Platyrrhini</taxon>
        <taxon>Cebidae</taxon>
        <taxon>Callitrichinae</taxon>
        <taxon>Callithrix</taxon>
        <taxon>Callithrix</taxon>
    </lineage>
</organism>
<keyword evidence="1" id="KW-0472">Membrane</keyword>
<dbReference type="GeneTree" id="ENSGT00940000161627"/>
<reference evidence="2" key="2">
    <citation type="submission" date="2025-08" db="UniProtKB">
        <authorList>
            <consortium name="Ensembl"/>
        </authorList>
    </citation>
    <scope>IDENTIFICATION</scope>
</reference>
<dbReference type="AlphaFoldDB" id="A0A8I3WBP7"/>
<keyword evidence="3" id="KW-1185">Reference proteome</keyword>
<sequence>EKSTPVPEICSPKDKLHIFILGTVDQAIACVTLCFKSRGKGPHLGDLKYCNTTYVIAESSKFFFFFFFFFLRWSFALVTQAGVQWHDLCSPQPPPPGFRQFSCLSLLRSWDYRHAPPCPATFWIFSRGGVSPC</sequence>
<accession>A0A8I3WBP7</accession>
<keyword evidence="1" id="KW-1133">Transmembrane helix</keyword>
<name>A0A8I3WBP7_CALJA</name>
<protein>
    <submittedName>
        <fullName evidence="2">Uncharacterized protein</fullName>
    </submittedName>
</protein>